<feature type="transmembrane region" description="Helical" evidence="9">
    <location>
        <begin position="76"/>
        <end position="94"/>
    </location>
</feature>
<evidence type="ECO:0000256" key="5">
    <source>
        <dbReference type="ARBA" id="ARBA00022741"/>
    </source>
</evidence>
<dbReference type="GO" id="GO:0000160">
    <property type="term" value="P:phosphorelay signal transduction system"/>
    <property type="evidence" value="ECO:0007669"/>
    <property type="project" value="UniProtKB-KW"/>
</dbReference>
<dbReference type="InterPro" id="IPR004358">
    <property type="entry name" value="Sig_transdc_His_kin-like_C"/>
</dbReference>
<evidence type="ECO:0000256" key="3">
    <source>
        <dbReference type="ARBA" id="ARBA00022553"/>
    </source>
</evidence>
<dbReference type="PRINTS" id="PR00344">
    <property type="entry name" value="BCTRLSENSOR"/>
</dbReference>
<dbReference type="PANTHER" id="PTHR44936">
    <property type="entry name" value="SENSOR PROTEIN CREC"/>
    <property type="match status" value="1"/>
</dbReference>
<keyword evidence="9" id="KW-0812">Transmembrane</keyword>
<protein>
    <recommendedName>
        <fullName evidence="2">histidine kinase</fullName>
        <ecNumber evidence="2">2.7.13.3</ecNumber>
    </recommendedName>
</protein>
<feature type="transmembrane region" description="Helical" evidence="9">
    <location>
        <begin position="43"/>
        <end position="64"/>
    </location>
</feature>
<dbReference type="PROSITE" id="PS50109">
    <property type="entry name" value="HIS_KIN"/>
    <property type="match status" value="1"/>
</dbReference>
<dbReference type="InterPro" id="IPR050980">
    <property type="entry name" value="2C_sensor_his_kinase"/>
</dbReference>
<dbReference type="Pfam" id="PF02518">
    <property type="entry name" value="HATPase_c"/>
    <property type="match status" value="1"/>
</dbReference>
<evidence type="ECO:0000313" key="12">
    <source>
        <dbReference type="Proteomes" id="UP000215509"/>
    </source>
</evidence>
<evidence type="ECO:0000256" key="6">
    <source>
        <dbReference type="ARBA" id="ARBA00022777"/>
    </source>
</evidence>
<dbReference type="SMART" id="SM00387">
    <property type="entry name" value="HATPase_c"/>
    <property type="match status" value="1"/>
</dbReference>
<comment type="caution">
    <text evidence="11">The sequence shown here is derived from an EMBL/GenBank/DDBJ whole genome shotgun (WGS) entry which is preliminary data.</text>
</comment>
<dbReference type="GO" id="GO:0004673">
    <property type="term" value="F:protein histidine kinase activity"/>
    <property type="evidence" value="ECO:0007669"/>
    <property type="project" value="UniProtKB-EC"/>
</dbReference>
<keyword evidence="4" id="KW-0808">Transferase</keyword>
<keyword evidence="9" id="KW-1133">Transmembrane helix</keyword>
<feature type="transmembrane region" description="Helical" evidence="9">
    <location>
        <begin position="20"/>
        <end position="36"/>
    </location>
</feature>
<evidence type="ECO:0000256" key="7">
    <source>
        <dbReference type="ARBA" id="ARBA00022840"/>
    </source>
</evidence>
<dbReference type="InterPro" id="IPR003594">
    <property type="entry name" value="HATPase_dom"/>
</dbReference>
<dbReference type="PANTHER" id="PTHR44936:SF9">
    <property type="entry name" value="SENSOR PROTEIN CREC"/>
    <property type="match status" value="1"/>
</dbReference>
<dbReference type="AlphaFoldDB" id="A0A229UG57"/>
<evidence type="ECO:0000256" key="4">
    <source>
        <dbReference type="ARBA" id="ARBA00022679"/>
    </source>
</evidence>
<dbReference type="SUPFAM" id="SSF55874">
    <property type="entry name" value="ATPase domain of HSP90 chaperone/DNA topoisomerase II/histidine kinase"/>
    <property type="match status" value="1"/>
</dbReference>
<sequence length="420" mass="47363">MLIAVPLAGEVKFYPFHDDFRISLGTPVFFFFLLWIRQVAPVLSGLAVGACVALFRIGWDTLFHGSELTWGSLFQLHYPVFFYYLTYACLFQLLRMNREPYRPLRVGALDIVIETVSSFAELSVRHSVAEEWSRITVYGEIILIALIRSFFVLGFYNIIQLRQAVLNEEQQRAQNEQVLVMISNLYEESVQLQKTLGDAESITRDCYDLYRSLQELDPADAAQTKALAQKALLISGQVHDIKKDNQRIYAGLAKLINEESTADYMEAGQIGELIVRTNRKYAAALGKSVQFQLHVEAVLPALQVFTVLSLVNNLAANAVEAIRQEGIVWIEARLEQEWLLFRVADNGPGIADKRRERIFTPGYTTKYDAAGQPSTGMGLFYIRQVAEGLGGRIVVEEELREGESTALTICLPLHKLTKKG</sequence>
<organism evidence="11 12">
    <name type="scientific">Paenibacillus rigui</name>
    <dbReference type="NCBI Taxonomy" id="554312"/>
    <lineage>
        <taxon>Bacteria</taxon>
        <taxon>Bacillati</taxon>
        <taxon>Bacillota</taxon>
        <taxon>Bacilli</taxon>
        <taxon>Bacillales</taxon>
        <taxon>Paenibacillaceae</taxon>
        <taxon>Paenibacillus</taxon>
    </lineage>
</organism>
<keyword evidence="3" id="KW-0597">Phosphoprotein</keyword>
<keyword evidence="6 11" id="KW-0418">Kinase</keyword>
<dbReference type="Proteomes" id="UP000215509">
    <property type="component" value="Unassembled WGS sequence"/>
</dbReference>
<keyword evidence="5" id="KW-0547">Nucleotide-binding</keyword>
<feature type="transmembrane region" description="Helical" evidence="9">
    <location>
        <begin position="135"/>
        <end position="156"/>
    </location>
</feature>
<evidence type="ECO:0000256" key="9">
    <source>
        <dbReference type="SAM" id="Phobius"/>
    </source>
</evidence>
<keyword evidence="7" id="KW-0067">ATP-binding</keyword>
<name>A0A229UG57_9BACL</name>
<dbReference type="InterPro" id="IPR036890">
    <property type="entry name" value="HATPase_C_sf"/>
</dbReference>
<keyword evidence="9" id="KW-0472">Membrane</keyword>
<proteinExistence type="predicted"/>
<evidence type="ECO:0000256" key="1">
    <source>
        <dbReference type="ARBA" id="ARBA00000085"/>
    </source>
</evidence>
<keyword evidence="8" id="KW-0902">Two-component regulatory system</keyword>
<feature type="domain" description="Histidine kinase" evidence="10">
    <location>
        <begin position="307"/>
        <end position="415"/>
    </location>
</feature>
<accession>A0A229UG57</accession>
<reference evidence="11 12" key="1">
    <citation type="submission" date="2017-07" db="EMBL/GenBank/DDBJ databases">
        <title>Genome sequencing and assembly of Paenibacillus rigui.</title>
        <authorList>
            <person name="Mayilraj S."/>
        </authorList>
    </citation>
    <scope>NUCLEOTIDE SEQUENCE [LARGE SCALE GENOMIC DNA]</scope>
    <source>
        <strain evidence="11 12">JCM 16352</strain>
    </source>
</reference>
<evidence type="ECO:0000256" key="2">
    <source>
        <dbReference type="ARBA" id="ARBA00012438"/>
    </source>
</evidence>
<evidence type="ECO:0000259" key="10">
    <source>
        <dbReference type="PROSITE" id="PS50109"/>
    </source>
</evidence>
<dbReference type="GO" id="GO:0005524">
    <property type="term" value="F:ATP binding"/>
    <property type="evidence" value="ECO:0007669"/>
    <property type="project" value="UniProtKB-KW"/>
</dbReference>
<dbReference type="InterPro" id="IPR005467">
    <property type="entry name" value="His_kinase_dom"/>
</dbReference>
<evidence type="ECO:0000256" key="8">
    <source>
        <dbReference type="ARBA" id="ARBA00023012"/>
    </source>
</evidence>
<evidence type="ECO:0000313" key="11">
    <source>
        <dbReference type="EMBL" id="OXM82368.1"/>
    </source>
</evidence>
<dbReference type="Gene3D" id="3.30.565.10">
    <property type="entry name" value="Histidine kinase-like ATPase, C-terminal domain"/>
    <property type="match status" value="1"/>
</dbReference>
<dbReference type="EMBL" id="NMQW01000079">
    <property type="protein sequence ID" value="OXM82368.1"/>
    <property type="molecule type" value="Genomic_DNA"/>
</dbReference>
<dbReference type="EC" id="2.7.13.3" evidence="2"/>
<dbReference type="OrthoDB" id="1674512at2"/>
<keyword evidence="12" id="KW-1185">Reference proteome</keyword>
<gene>
    <name evidence="11" type="ORF">CF651_31350</name>
</gene>
<comment type="catalytic activity">
    <reaction evidence="1">
        <text>ATP + protein L-histidine = ADP + protein N-phospho-L-histidine.</text>
        <dbReference type="EC" id="2.7.13.3"/>
    </reaction>
</comment>